<organism evidence="2 3">
    <name type="scientific">Hypocrea atroviridis (strain ATCC 20476 / IMI 206040)</name>
    <name type="common">Trichoderma atroviride</name>
    <dbReference type="NCBI Taxonomy" id="452589"/>
    <lineage>
        <taxon>Eukaryota</taxon>
        <taxon>Fungi</taxon>
        <taxon>Dikarya</taxon>
        <taxon>Ascomycota</taxon>
        <taxon>Pezizomycotina</taxon>
        <taxon>Sordariomycetes</taxon>
        <taxon>Hypocreomycetidae</taxon>
        <taxon>Hypocreales</taxon>
        <taxon>Hypocreaceae</taxon>
        <taxon>Trichoderma</taxon>
    </lineage>
</organism>
<evidence type="ECO:0000313" key="2">
    <source>
        <dbReference type="EMBL" id="EHK43037.1"/>
    </source>
</evidence>
<comment type="caution">
    <text evidence="2">The sequence shown here is derived from an EMBL/GenBank/DDBJ whole genome shotgun (WGS) entry which is preliminary data.</text>
</comment>
<accession>G9P3T1</accession>
<dbReference type="AlphaFoldDB" id="G9P3T1"/>
<gene>
    <name evidence="2" type="ORF">TRIATDRAFT_86119</name>
</gene>
<proteinExistence type="predicted"/>
<reference evidence="2 3" key="1">
    <citation type="journal article" date="2011" name="Genome Biol.">
        <title>Comparative genome sequence analysis underscores mycoparasitism as the ancestral life style of Trichoderma.</title>
        <authorList>
            <person name="Kubicek C.P."/>
            <person name="Herrera-Estrella A."/>
            <person name="Seidl-Seiboth V."/>
            <person name="Martinez D.A."/>
            <person name="Druzhinina I.S."/>
            <person name="Thon M."/>
            <person name="Zeilinger S."/>
            <person name="Casas-Flores S."/>
            <person name="Horwitz B.A."/>
            <person name="Mukherjee P.K."/>
            <person name="Mukherjee M."/>
            <person name="Kredics L."/>
            <person name="Alcaraz L.D."/>
            <person name="Aerts A."/>
            <person name="Antal Z."/>
            <person name="Atanasova L."/>
            <person name="Cervantes-Badillo M.G."/>
            <person name="Challacombe J."/>
            <person name="Chertkov O."/>
            <person name="McCluskey K."/>
            <person name="Coulpier F."/>
            <person name="Deshpande N."/>
            <person name="von Doehren H."/>
            <person name="Ebbole D.J."/>
            <person name="Esquivel-Naranjo E.U."/>
            <person name="Fekete E."/>
            <person name="Flipphi M."/>
            <person name="Glaser F."/>
            <person name="Gomez-Rodriguez E.Y."/>
            <person name="Gruber S."/>
            <person name="Han C."/>
            <person name="Henrissat B."/>
            <person name="Hermosa R."/>
            <person name="Hernandez-Onate M."/>
            <person name="Karaffa L."/>
            <person name="Kosti I."/>
            <person name="Le Crom S."/>
            <person name="Lindquist E."/>
            <person name="Lucas S."/>
            <person name="Luebeck M."/>
            <person name="Luebeck P.S."/>
            <person name="Margeot A."/>
            <person name="Metz B."/>
            <person name="Misra M."/>
            <person name="Nevalainen H."/>
            <person name="Omann M."/>
            <person name="Packer N."/>
            <person name="Perrone G."/>
            <person name="Uresti-Rivera E.E."/>
            <person name="Salamov A."/>
            <person name="Schmoll M."/>
            <person name="Seiboth B."/>
            <person name="Shapiro H."/>
            <person name="Sukno S."/>
            <person name="Tamayo-Ramos J.A."/>
            <person name="Tisch D."/>
            <person name="Wiest A."/>
            <person name="Wilkinson H.H."/>
            <person name="Zhang M."/>
            <person name="Coutinho P.M."/>
            <person name="Kenerley C.M."/>
            <person name="Monte E."/>
            <person name="Baker S.E."/>
            <person name="Grigoriev I.V."/>
        </authorList>
    </citation>
    <scope>NUCLEOTIDE SEQUENCE [LARGE SCALE GENOMIC DNA]</scope>
    <source>
        <strain evidence="3">ATCC 20476 / IMI 206040</strain>
    </source>
</reference>
<evidence type="ECO:0000256" key="1">
    <source>
        <dbReference type="SAM" id="MobiDB-lite"/>
    </source>
</evidence>
<evidence type="ECO:0000313" key="3">
    <source>
        <dbReference type="Proteomes" id="UP000005426"/>
    </source>
</evidence>
<dbReference type="OrthoDB" id="10478913at2759"/>
<keyword evidence="3" id="KW-1185">Reference proteome</keyword>
<name>G9P3T1_HYPAI</name>
<dbReference type="HOGENOM" id="CLU_1740761_0_0_1"/>
<protein>
    <submittedName>
        <fullName evidence="2">Uncharacterized protein</fullName>
    </submittedName>
</protein>
<feature type="region of interest" description="Disordered" evidence="1">
    <location>
        <begin position="59"/>
        <end position="94"/>
    </location>
</feature>
<dbReference type="Proteomes" id="UP000005426">
    <property type="component" value="Unassembled WGS sequence"/>
</dbReference>
<dbReference type="EMBL" id="ABDG02000026">
    <property type="protein sequence ID" value="EHK43037.1"/>
    <property type="molecule type" value="Genomic_DNA"/>
</dbReference>
<sequence>MAVVTEKACMCVRGRQGKRRRRVEKAPSAVSTYSYAIIIRLLIQQQSALPLHLPRQTTAWPKGTASGHATALQRRQAANGSPKPSPQASYHRLLPFNQSQTRIPNARSQMPGTLAVMPFLGHDSSLIGHGLTSDKLAASMESSLSSYLET</sequence>